<name>A0ABW8D251_STRBI</name>
<keyword evidence="1" id="KW-0472">Membrane</keyword>
<evidence type="ECO:0000313" key="3">
    <source>
        <dbReference type="Proteomes" id="UP001614391"/>
    </source>
</evidence>
<reference evidence="2 3" key="1">
    <citation type="submission" date="2024-10" db="EMBL/GenBank/DDBJ databases">
        <title>The Natural Products Discovery Center: Release of the First 8490 Sequenced Strains for Exploring Actinobacteria Biosynthetic Diversity.</title>
        <authorList>
            <person name="Kalkreuter E."/>
            <person name="Kautsar S.A."/>
            <person name="Yang D."/>
            <person name="Bader C.D."/>
            <person name="Teijaro C.N."/>
            <person name="Fluegel L."/>
            <person name="Davis C.M."/>
            <person name="Simpson J.R."/>
            <person name="Lauterbach L."/>
            <person name="Steele A.D."/>
            <person name="Gui C."/>
            <person name="Meng S."/>
            <person name="Li G."/>
            <person name="Viehrig K."/>
            <person name="Ye F."/>
            <person name="Su P."/>
            <person name="Kiefer A.F."/>
            <person name="Nichols A."/>
            <person name="Cepeda A.J."/>
            <person name="Yan W."/>
            <person name="Fan B."/>
            <person name="Jiang Y."/>
            <person name="Adhikari A."/>
            <person name="Zheng C.-J."/>
            <person name="Schuster L."/>
            <person name="Cowan T.M."/>
            <person name="Smanski M.J."/>
            <person name="Chevrette M.G."/>
            <person name="De Carvalho L.P.S."/>
            <person name="Shen B."/>
        </authorList>
    </citation>
    <scope>NUCLEOTIDE SEQUENCE [LARGE SCALE GENOMIC DNA]</scope>
    <source>
        <strain evidence="2 3">NPDC053346</strain>
    </source>
</reference>
<proteinExistence type="predicted"/>
<keyword evidence="3" id="KW-1185">Reference proteome</keyword>
<sequence>MNAFTPRPPHGADADADALLRAELAELLPPPPVPEPAPERNLELRHAVLRSALAADGGAGPSPERRTRPGFRFGWIVAPAVACALVAGVVVLAPGETPGGSPGGSPGRVTVGQPAPSEAVRFLSHAALAAAAAPAPEVRPGEYVYVKSLVSYAGRDAGGGPAVLPPARAREVWLSPDGSRPGLLREAGAADTPLGSRAPVYELDRPGAVPRKTTLGTEAPSVTNPTHAYVAALPTDPEALLRLVREQTRGTGDPGGDADQRAFAAIGTLVAETWAPPEVTAALYRAAALIPGVAVLPSATDAAGREGVAVVRTARGEQTQWIFDRTTSAFLGERTVLTETTTAGRAGAVLGVSAVLVKGAAAAPGQLPKA</sequence>
<feature type="transmembrane region" description="Helical" evidence="1">
    <location>
        <begin position="73"/>
        <end position="93"/>
    </location>
</feature>
<protein>
    <submittedName>
        <fullName evidence="2">CU044_5270 family protein</fullName>
    </submittedName>
</protein>
<evidence type="ECO:0000256" key="1">
    <source>
        <dbReference type="SAM" id="Phobius"/>
    </source>
</evidence>
<dbReference type="NCBIfam" id="NF038083">
    <property type="entry name" value="CU044_5270_fam"/>
    <property type="match status" value="1"/>
</dbReference>
<dbReference type="EMBL" id="JBITYT010000024">
    <property type="protein sequence ID" value="MFI9123942.1"/>
    <property type="molecule type" value="Genomic_DNA"/>
</dbReference>
<keyword evidence="1" id="KW-0812">Transmembrane</keyword>
<accession>A0ABW8D251</accession>
<organism evidence="2 3">
    <name type="scientific">Streptomyces bikiniensis</name>
    <dbReference type="NCBI Taxonomy" id="1896"/>
    <lineage>
        <taxon>Bacteria</taxon>
        <taxon>Bacillati</taxon>
        <taxon>Actinomycetota</taxon>
        <taxon>Actinomycetes</taxon>
        <taxon>Kitasatosporales</taxon>
        <taxon>Streptomycetaceae</taxon>
        <taxon>Streptomyces</taxon>
    </lineage>
</organism>
<comment type="caution">
    <text evidence="2">The sequence shown here is derived from an EMBL/GenBank/DDBJ whole genome shotgun (WGS) entry which is preliminary data.</text>
</comment>
<evidence type="ECO:0000313" key="2">
    <source>
        <dbReference type="EMBL" id="MFI9123942.1"/>
    </source>
</evidence>
<dbReference type="InterPro" id="IPR047789">
    <property type="entry name" value="CU044_5270-like"/>
</dbReference>
<dbReference type="Proteomes" id="UP001614391">
    <property type="component" value="Unassembled WGS sequence"/>
</dbReference>
<keyword evidence="1" id="KW-1133">Transmembrane helix</keyword>
<dbReference type="RefSeq" id="WP_399621862.1">
    <property type="nucleotide sequence ID" value="NZ_JBITYT010000024.1"/>
</dbReference>
<gene>
    <name evidence="2" type="ORF">ACIGW0_31895</name>
</gene>